<gene>
    <name evidence="2" type="ORF">ERS008198_05029</name>
    <name evidence="1" type="ORF">ERS008207_01511</name>
</gene>
<dbReference type="Proteomes" id="UP000041314">
    <property type="component" value="Unassembled WGS sequence"/>
</dbReference>
<evidence type="ECO:0000313" key="2">
    <source>
        <dbReference type="EMBL" id="CNV31892.1"/>
    </source>
</evidence>
<dbReference type="Proteomes" id="UP000042394">
    <property type="component" value="Unassembled WGS sequence"/>
</dbReference>
<evidence type="ECO:0000313" key="1">
    <source>
        <dbReference type="EMBL" id="CNT97879.1"/>
    </source>
</evidence>
<sequence length="112" mass="12654">MADMFKQQLIKGIHIIILRCGHLFQYIRMAANGALTKDHHATGQDIRAFHGDRDRRALVSTRQEVALAQHNAFTPSDIHRVDNGLLAAVGAVVLHDSRQYRRFFTQHNAIGD</sequence>
<evidence type="ECO:0000313" key="3">
    <source>
        <dbReference type="Proteomes" id="UP000041314"/>
    </source>
</evidence>
<reference evidence="3 4" key="1">
    <citation type="submission" date="2015-03" db="EMBL/GenBank/DDBJ databases">
        <authorList>
            <consortium name="Pathogen Informatics"/>
        </authorList>
    </citation>
    <scope>NUCLEOTIDE SEQUENCE [LARGE SCALE GENOMIC DNA]</scope>
    <source>
        <strain evidence="2 3">A1104</strain>
        <strain evidence="1 4">D4891</strain>
    </source>
</reference>
<accession>A0A655C5W4</accession>
<proteinExistence type="predicted"/>
<evidence type="ECO:0000313" key="4">
    <source>
        <dbReference type="Proteomes" id="UP000042394"/>
    </source>
</evidence>
<dbReference type="EMBL" id="CQPA01000096">
    <property type="protein sequence ID" value="CNV31892.1"/>
    <property type="molecule type" value="Genomic_DNA"/>
</dbReference>
<organism evidence="1 4">
    <name type="scientific">Salmonella enterica subsp. enterica serovar Bovismorbificans</name>
    <dbReference type="NCBI Taxonomy" id="58097"/>
    <lineage>
        <taxon>Bacteria</taxon>
        <taxon>Pseudomonadati</taxon>
        <taxon>Pseudomonadota</taxon>
        <taxon>Gammaproteobacteria</taxon>
        <taxon>Enterobacterales</taxon>
        <taxon>Enterobacteriaceae</taxon>
        <taxon>Salmonella</taxon>
    </lineage>
</organism>
<dbReference type="AlphaFoldDB" id="A0A655C5W4"/>
<dbReference type="EMBL" id="CQPD01000012">
    <property type="protein sequence ID" value="CNT97879.1"/>
    <property type="molecule type" value="Genomic_DNA"/>
</dbReference>
<name>A0A655C5W4_SALET</name>
<protein>
    <submittedName>
        <fullName evidence="1">Uncharacterized protein</fullName>
    </submittedName>
</protein>